<sequence>MSPHRNVHAIYVPNLRGMESQETARAASIYHLPGVSTPGSQTWLLLLWRRVRHLWLLKMVGTTVAISGFFVLYFWIMEVTAPRAVAVPTMALDRWITPHQWAVLPYGSLWLYVSLAPAFSANLGALRTYVAGAGIIVVLAFATYGVFPTATPPLEADWSVYPMLQFLKSADAGGNALPSLHVAFASYTAVVIASQLNSLRAPRWAWLLNWIWCVAIVYSTLATHQHVALEVLGGVLTTCLALRLIRIGRWLALRGRQRIRSPSDALALARFARAQTIDPPPAKPGFGKA</sequence>
<comment type="caution">
    <text evidence="3">The sequence shown here is derived from an EMBL/GenBank/DDBJ whole genome shotgun (WGS) entry which is preliminary data.</text>
</comment>
<dbReference type="Gene3D" id="1.20.144.10">
    <property type="entry name" value="Phosphatidic acid phosphatase type 2/haloperoxidase"/>
    <property type="match status" value="1"/>
</dbReference>
<dbReference type="InterPro" id="IPR000326">
    <property type="entry name" value="PAP2/HPO"/>
</dbReference>
<keyword evidence="1" id="KW-0812">Transmembrane</keyword>
<feature type="transmembrane region" description="Helical" evidence="1">
    <location>
        <begin position="227"/>
        <end position="245"/>
    </location>
</feature>
<reference evidence="3 4" key="1">
    <citation type="submission" date="2017-08" db="EMBL/GenBank/DDBJ databases">
        <title>Infants hospitalized years apart are colonized by the same room-sourced microbial strains.</title>
        <authorList>
            <person name="Brooks B."/>
            <person name="Olm M.R."/>
            <person name="Firek B.A."/>
            <person name="Baker R."/>
            <person name="Thomas B.C."/>
            <person name="Morowitz M.J."/>
            <person name="Banfield J.F."/>
        </authorList>
    </citation>
    <scope>NUCLEOTIDE SEQUENCE [LARGE SCALE GENOMIC DNA]</scope>
    <source>
        <strain evidence="3">S2_005_003_R2_41</strain>
    </source>
</reference>
<keyword evidence="1" id="KW-0472">Membrane</keyword>
<feature type="transmembrane region" description="Helical" evidence="1">
    <location>
        <begin position="172"/>
        <end position="192"/>
    </location>
</feature>
<feature type="transmembrane region" description="Helical" evidence="1">
    <location>
        <begin position="204"/>
        <end position="221"/>
    </location>
</feature>
<name>A0A2W5SF37_VARPD</name>
<evidence type="ECO:0000313" key="3">
    <source>
        <dbReference type="EMBL" id="PZQ78163.1"/>
    </source>
</evidence>
<feature type="transmembrane region" description="Helical" evidence="1">
    <location>
        <begin position="96"/>
        <end position="116"/>
    </location>
</feature>
<keyword evidence="1" id="KW-1133">Transmembrane helix</keyword>
<feature type="domain" description="Phosphatidic acid phosphatase type 2/haloperoxidase" evidence="2">
    <location>
        <begin position="159"/>
        <end position="245"/>
    </location>
</feature>
<dbReference type="Proteomes" id="UP000249135">
    <property type="component" value="Unassembled WGS sequence"/>
</dbReference>
<evidence type="ECO:0000259" key="2">
    <source>
        <dbReference type="Pfam" id="PF01569"/>
    </source>
</evidence>
<feature type="transmembrane region" description="Helical" evidence="1">
    <location>
        <begin position="55"/>
        <end position="76"/>
    </location>
</feature>
<proteinExistence type="predicted"/>
<accession>A0A2W5SF37</accession>
<protein>
    <submittedName>
        <fullName evidence="3">PA-phosphatase</fullName>
    </submittedName>
</protein>
<evidence type="ECO:0000256" key="1">
    <source>
        <dbReference type="SAM" id="Phobius"/>
    </source>
</evidence>
<dbReference type="Pfam" id="PF01569">
    <property type="entry name" value="PAP2"/>
    <property type="match status" value="1"/>
</dbReference>
<evidence type="ECO:0000313" key="4">
    <source>
        <dbReference type="Proteomes" id="UP000249135"/>
    </source>
</evidence>
<dbReference type="EMBL" id="QFPP01000004">
    <property type="protein sequence ID" value="PZQ78163.1"/>
    <property type="molecule type" value="Genomic_DNA"/>
</dbReference>
<organism evidence="3 4">
    <name type="scientific">Variovorax paradoxus</name>
    <dbReference type="NCBI Taxonomy" id="34073"/>
    <lineage>
        <taxon>Bacteria</taxon>
        <taxon>Pseudomonadati</taxon>
        <taxon>Pseudomonadota</taxon>
        <taxon>Betaproteobacteria</taxon>
        <taxon>Burkholderiales</taxon>
        <taxon>Comamonadaceae</taxon>
        <taxon>Variovorax</taxon>
    </lineage>
</organism>
<feature type="transmembrane region" description="Helical" evidence="1">
    <location>
        <begin position="128"/>
        <end position="147"/>
    </location>
</feature>
<gene>
    <name evidence="3" type="ORF">DI563_01040</name>
</gene>
<dbReference type="AlphaFoldDB" id="A0A2W5SF37"/>